<dbReference type="Proteomes" id="UP001633002">
    <property type="component" value="Unassembled WGS sequence"/>
</dbReference>
<evidence type="ECO:0000313" key="2">
    <source>
        <dbReference type="EMBL" id="KAL3684747.1"/>
    </source>
</evidence>
<gene>
    <name evidence="2" type="ORF">R1sor_002769</name>
</gene>
<dbReference type="EMBL" id="JBJQOH010000006">
    <property type="protein sequence ID" value="KAL3684747.1"/>
    <property type="molecule type" value="Genomic_DNA"/>
</dbReference>
<name>A0ABD3H2D9_9MARC</name>
<accession>A0ABD3H2D9</accession>
<organism evidence="2 3">
    <name type="scientific">Riccia sorocarpa</name>
    <dbReference type="NCBI Taxonomy" id="122646"/>
    <lineage>
        <taxon>Eukaryota</taxon>
        <taxon>Viridiplantae</taxon>
        <taxon>Streptophyta</taxon>
        <taxon>Embryophyta</taxon>
        <taxon>Marchantiophyta</taxon>
        <taxon>Marchantiopsida</taxon>
        <taxon>Marchantiidae</taxon>
        <taxon>Marchantiales</taxon>
        <taxon>Ricciaceae</taxon>
        <taxon>Riccia</taxon>
    </lineage>
</organism>
<reference evidence="2 3" key="1">
    <citation type="submission" date="2024-09" db="EMBL/GenBank/DDBJ databases">
        <title>Chromosome-scale assembly of Riccia sorocarpa.</title>
        <authorList>
            <person name="Paukszto L."/>
        </authorList>
    </citation>
    <scope>NUCLEOTIDE SEQUENCE [LARGE SCALE GENOMIC DNA]</scope>
    <source>
        <strain evidence="2">LP-2024</strain>
        <tissue evidence="2">Aerial parts of the thallus</tissue>
    </source>
</reference>
<evidence type="ECO:0000313" key="3">
    <source>
        <dbReference type="Proteomes" id="UP001633002"/>
    </source>
</evidence>
<proteinExistence type="predicted"/>
<comment type="caution">
    <text evidence="2">The sequence shown here is derived from an EMBL/GenBank/DDBJ whole genome shotgun (WGS) entry which is preliminary data.</text>
</comment>
<dbReference type="AlphaFoldDB" id="A0ABD3H2D9"/>
<feature type="region of interest" description="Disordered" evidence="1">
    <location>
        <begin position="16"/>
        <end position="51"/>
    </location>
</feature>
<feature type="compositionally biased region" description="Basic and acidic residues" evidence="1">
    <location>
        <begin position="35"/>
        <end position="49"/>
    </location>
</feature>
<keyword evidence="3" id="KW-1185">Reference proteome</keyword>
<sequence length="143" mass="15770">MIAEGRVEVRGKVGRACMQRGCTPPPPSGSLGGRSQDRRGEGRSQRQSREGVYAEEMYAAAAQRQSVVVVVRQLDSRTAPYVDGGKGMYAAVIQWQSVVVVVRQSDCPIHWRWQSDRRDGREASESRSGITKTIITCQCVPGF</sequence>
<protein>
    <submittedName>
        <fullName evidence="2">Uncharacterized protein</fullName>
    </submittedName>
</protein>
<evidence type="ECO:0000256" key="1">
    <source>
        <dbReference type="SAM" id="MobiDB-lite"/>
    </source>
</evidence>